<keyword evidence="4" id="KW-1185">Reference proteome</keyword>
<accession>A0A917LVV0</accession>
<keyword evidence="1" id="KW-0812">Transmembrane</keyword>
<dbReference type="Pfam" id="PF00892">
    <property type="entry name" value="EamA"/>
    <property type="match status" value="2"/>
</dbReference>
<dbReference type="GO" id="GO:0016020">
    <property type="term" value="C:membrane"/>
    <property type="evidence" value="ECO:0007669"/>
    <property type="project" value="InterPro"/>
</dbReference>
<feature type="transmembrane region" description="Helical" evidence="1">
    <location>
        <begin position="266"/>
        <end position="287"/>
    </location>
</feature>
<protein>
    <submittedName>
        <fullName evidence="3">Permease</fullName>
    </submittedName>
</protein>
<sequence>MQNDNLKNYLHLHVLVFIAGFTAVLGELITIGAVSLVWYRMLMATILMLIYVAFAKINLRIPLKSVAKLAFAGIIIALHWITFFESIKISNISITLAMFSTGAFFASLIEPLVYKRKIICYEIIFGLLIIVGVAIITNSEFKYLSGIILGIISAFLSSTFAVLNGKFLEKHTATVISVYEFVSGVLFISLFMLFFGNGFSKEFFVLSTSDFIFLFILASVCTAYAFIASVYVMRYISPYTVVLTYNLEPIYGILLALLFFPENEVMSSSFYVGAIIIISVVMINGILKQRIRSKAKKALRSVNK</sequence>
<feature type="transmembrane region" description="Helical" evidence="1">
    <location>
        <begin position="143"/>
        <end position="163"/>
    </location>
</feature>
<keyword evidence="1" id="KW-1133">Transmembrane helix</keyword>
<gene>
    <name evidence="3" type="ORF">GCM10010976_33890</name>
</gene>
<dbReference type="AlphaFoldDB" id="A0A917LVV0"/>
<evidence type="ECO:0000259" key="2">
    <source>
        <dbReference type="Pfam" id="PF00892"/>
    </source>
</evidence>
<dbReference type="PANTHER" id="PTHR22911">
    <property type="entry name" value="ACYL-MALONYL CONDENSING ENZYME-RELATED"/>
    <property type="match status" value="1"/>
</dbReference>
<feature type="transmembrane region" description="Helical" evidence="1">
    <location>
        <begin position="12"/>
        <end position="31"/>
    </location>
</feature>
<reference evidence="3" key="1">
    <citation type="journal article" date="2014" name="Int. J. Syst. Evol. Microbiol.">
        <title>Complete genome sequence of Corynebacterium casei LMG S-19264T (=DSM 44701T), isolated from a smear-ripened cheese.</title>
        <authorList>
            <consortium name="US DOE Joint Genome Institute (JGI-PGF)"/>
            <person name="Walter F."/>
            <person name="Albersmeier A."/>
            <person name="Kalinowski J."/>
            <person name="Ruckert C."/>
        </authorList>
    </citation>
    <scope>NUCLEOTIDE SEQUENCE</scope>
    <source>
        <strain evidence="3">CGMCC 1.12751</strain>
    </source>
</reference>
<dbReference type="InterPro" id="IPR037185">
    <property type="entry name" value="EmrE-like"/>
</dbReference>
<feature type="transmembrane region" description="Helical" evidence="1">
    <location>
        <begin position="118"/>
        <end position="137"/>
    </location>
</feature>
<proteinExistence type="predicted"/>
<evidence type="ECO:0000313" key="4">
    <source>
        <dbReference type="Proteomes" id="UP000625976"/>
    </source>
</evidence>
<evidence type="ECO:0000256" key="1">
    <source>
        <dbReference type="SAM" id="Phobius"/>
    </source>
</evidence>
<feature type="domain" description="EamA" evidence="2">
    <location>
        <begin position="145"/>
        <end position="283"/>
    </location>
</feature>
<organism evidence="3 4">
    <name type="scientific">Bizionia arctica</name>
    <dbReference type="NCBI Taxonomy" id="1495645"/>
    <lineage>
        <taxon>Bacteria</taxon>
        <taxon>Pseudomonadati</taxon>
        <taxon>Bacteroidota</taxon>
        <taxon>Flavobacteriia</taxon>
        <taxon>Flavobacteriales</taxon>
        <taxon>Flavobacteriaceae</taxon>
        <taxon>Bizionia</taxon>
    </lineage>
</organism>
<dbReference type="EMBL" id="BMFQ01000004">
    <property type="protein sequence ID" value="GGG60339.1"/>
    <property type="molecule type" value="Genomic_DNA"/>
</dbReference>
<feature type="transmembrane region" description="Helical" evidence="1">
    <location>
        <begin position="37"/>
        <end position="54"/>
    </location>
</feature>
<feature type="domain" description="EamA" evidence="2">
    <location>
        <begin position="14"/>
        <end position="137"/>
    </location>
</feature>
<dbReference type="PANTHER" id="PTHR22911:SF79">
    <property type="entry name" value="MOBA-LIKE NTP TRANSFERASE DOMAIN-CONTAINING PROTEIN"/>
    <property type="match status" value="1"/>
</dbReference>
<feature type="transmembrane region" description="Helical" evidence="1">
    <location>
        <begin position="89"/>
        <end position="109"/>
    </location>
</feature>
<dbReference type="Proteomes" id="UP000625976">
    <property type="component" value="Unassembled WGS sequence"/>
</dbReference>
<evidence type="ECO:0000313" key="3">
    <source>
        <dbReference type="EMBL" id="GGG60339.1"/>
    </source>
</evidence>
<feature type="transmembrane region" description="Helical" evidence="1">
    <location>
        <begin position="211"/>
        <end position="232"/>
    </location>
</feature>
<name>A0A917LVV0_9FLAO</name>
<dbReference type="InterPro" id="IPR000620">
    <property type="entry name" value="EamA_dom"/>
</dbReference>
<dbReference type="SUPFAM" id="SSF103481">
    <property type="entry name" value="Multidrug resistance efflux transporter EmrE"/>
    <property type="match status" value="2"/>
</dbReference>
<reference evidence="3" key="2">
    <citation type="submission" date="2020-09" db="EMBL/GenBank/DDBJ databases">
        <authorList>
            <person name="Sun Q."/>
            <person name="Zhou Y."/>
        </authorList>
    </citation>
    <scope>NUCLEOTIDE SEQUENCE</scope>
    <source>
        <strain evidence="3">CGMCC 1.12751</strain>
    </source>
</reference>
<feature type="transmembrane region" description="Helical" evidence="1">
    <location>
        <begin position="175"/>
        <end position="199"/>
    </location>
</feature>
<keyword evidence="1" id="KW-0472">Membrane</keyword>
<feature type="transmembrane region" description="Helical" evidence="1">
    <location>
        <begin position="239"/>
        <end position="260"/>
    </location>
</feature>
<comment type="caution">
    <text evidence="3">The sequence shown here is derived from an EMBL/GenBank/DDBJ whole genome shotgun (WGS) entry which is preliminary data.</text>
</comment>
<dbReference type="RefSeq" id="WP_188467041.1">
    <property type="nucleotide sequence ID" value="NZ_BMFQ01000004.1"/>
</dbReference>
<feature type="transmembrane region" description="Helical" evidence="1">
    <location>
        <begin position="66"/>
        <end position="83"/>
    </location>
</feature>